<dbReference type="Proteomes" id="UP000463138">
    <property type="component" value="Unassembled WGS sequence"/>
</dbReference>
<dbReference type="AlphaFoldDB" id="A0A7V7GWZ3"/>
<name>A0A7V7GWZ3_9GAMM</name>
<evidence type="ECO:0000313" key="1">
    <source>
        <dbReference type="EMBL" id="KAA0695256.1"/>
    </source>
</evidence>
<dbReference type="EMBL" id="QOVF01000002">
    <property type="protein sequence ID" value="KAA0695256.1"/>
    <property type="molecule type" value="Genomic_DNA"/>
</dbReference>
<protein>
    <recommendedName>
        <fullName evidence="3">Transmembrane anchor protein</fullName>
    </recommendedName>
</protein>
<sequence>MYNTDMPSRAELPSTAKLIRSTIISAIVALVLLVTVVMPAEYAMDPTGVGRLLGLTEMGEIKQQLADEAAADEAAQLTAVPTTTEAFSPEPVAPAQQAATFPEPQIEATASTPAPAAAAAPEWKDEAQFVLTPGEGTEFKLTMEDGAVASFHWVSDGGAVNFDTHGDGSGQSISYEKGRGVAEDEGELTAAFTGNHGWFFRNRNTEDVTLILRTRGNYGELKRAM</sequence>
<keyword evidence="2" id="KW-1185">Reference proteome</keyword>
<comment type="caution">
    <text evidence="1">The sequence shown here is derived from an EMBL/GenBank/DDBJ whole genome shotgun (WGS) entry which is preliminary data.</text>
</comment>
<gene>
    <name evidence="1" type="ORF">DT594_10520</name>
</gene>
<evidence type="ECO:0000313" key="2">
    <source>
        <dbReference type="Proteomes" id="UP000463138"/>
    </source>
</evidence>
<dbReference type="RefSeq" id="WP_096347190.1">
    <property type="nucleotide sequence ID" value="NZ_QOVF01000002.1"/>
</dbReference>
<reference evidence="1 2" key="1">
    <citation type="submission" date="2018-07" db="EMBL/GenBank/DDBJ databases">
        <title>Pseudomonas laoshanensis sp. nov., isolated from soil.</title>
        <authorList>
            <person name="Sun J."/>
            <person name="Yu L."/>
            <person name="Wang M."/>
            <person name="Zhang C."/>
        </authorList>
    </citation>
    <scope>NUCLEOTIDE SEQUENCE [LARGE SCALE GENOMIC DNA]</scope>
    <source>
        <strain evidence="1 2">Y22</strain>
    </source>
</reference>
<organism evidence="1 2">
    <name type="scientific">Halopseudomonas laoshanensis</name>
    <dbReference type="NCBI Taxonomy" id="2268758"/>
    <lineage>
        <taxon>Bacteria</taxon>
        <taxon>Pseudomonadati</taxon>
        <taxon>Pseudomonadota</taxon>
        <taxon>Gammaproteobacteria</taxon>
        <taxon>Pseudomonadales</taxon>
        <taxon>Pseudomonadaceae</taxon>
        <taxon>Halopseudomonas</taxon>
    </lineage>
</organism>
<proteinExistence type="predicted"/>
<evidence type="ECO:0008006" key="3">
    <source>
        <dbReference type="Google" id="ProtNLM"/>
    </source>
</evidence>
<accession>A0A7V7GWZ3</accession>
<dbReference type="OrthoDB" id="952847at2"/>